<evidence type="ECO:0000256" key="1">
    <source>
        <dbReference type="ARBA" id="ARBA00022737"/>
    </source>
</evidence>
<feature type="region of interest" description="Disordered" evidence="2">
    <location>
        <begin position="1"/>
        <end position="32"/>
    </location>
</feature>
<keyword evidence="1" id="KW-0677">Repeat</keyword>
<evidence type="ECO:0000313" key="5">
    <source>
        <dbReference type="Proteomes" id="UP000070121"/>
    </source>
</evidence>
<accession>A0A135V7I0</accession>
<comment type="caution">
    <text evidence="4">The sequence shown here is derived from an EMBL/GenBank/DDBJ whole genome shotgun (WGS) entry which is preliminary data.</text>
</comment>
<feature type="domain" description="Nephrocystin 3-like N-terminal" evidence="3">
    <location>
        <begin position="307"/>
        <end position="382"/>
    </location>
</feature>
<evidence type="ECO:0000259" key="3">
    <source>
        <dbReference type="Pfam" id="PF24883"/>
    </source>
</evidence>
<dbReference type="OrthoDB" id="7464126at2759"/>
<dbReference type="STRING" id="1209931.A0A135V7I0"/>
<organism evidence="4 5">
    <name type="scientific">Colletotrichum salicis</name>
    <dbReference type="NCBI Taxonomy" id="1209931"/>
    <lineage>
        <taxon>Eukaryota</taxon>
        <taxon>Fungi</taxon>
        <taxon>Dikarya</taxon>
        <taxon>Ascomycota</taxon>
        <taxon>Pezizomycotina</taxon>
        <taxon>Sordariomycetes</taxon>
        <taxon>Hypocreomycetidae</taxon>
        <taxon>Glomerellales</taxon>
        <taxon>Glomerellaceae</taxon>
        <taxon>Colletotrichum</taxon>
        <taxon>Colletotrichum acutatum species complex</taxon>
    </lineage>
</organism>
<reference evidence="4 5" key="1">
    <citation type="submission" date="2014-02" db="EMBL/GenBank/DDBJ databases">
        <title>The genome sequence of Colletotrichum salicis CBS 607.94.</title>
        <authorList>
            <person name="Baroncelli R."/>
            <person name="Thon M.R."/>
        </authorList>
    </citation>
    <scope>NUCLEOTIDE SEQUENCE [LARGE SCALE GENOMIC DNA]</scope>
    <source>
        <strain evidence="4 5">CBS 607.94</strain>
    </source>
</reference>
<dbReference type="PANTHER" id="PTHR10039">
    <property type="entry name" value="AMELOGENIN"/>
    <property type="match status" value="1"/>
</dbReference>
<evidence type="ECO:0000256" key="2">
    <source>
        <dbReference type="SAM" id="MobiDB-lite"/>
    </source>
</evidence>
<sequence length="478" mass="54057">MNRLRTLRAMSPRRTAPTSTGQRSSRDPSTDNAIRFGLSEAEKLQPEQRDMFLRSSPTDNYDDYIVELSRAVANSVGSSKVSRLAKKMKPIHVLVKSIHPLMAGVGQVNPMPSSLILGGITFIVSCGNRVEEYQNKLIEMLEWIGDEIDIINKYREEDLTGDDADIKACEIDLATDILKTCIKVVKPFYDERGREKHGFIFAMKAQCQDFASRFGDISAQFKLHLGALEKHRRIVNARSIKSLTAGVGNIERVLGGKLKDSLDELPLREKEARDKEFDETRRRFLAWLPRVNFGDIHENHFERRVPGSGDWLLRNEIYRLWKESTNSGLLWIHGKPGFGKSHLAARVIGELTSSVTSQATPAMAHFEDRQFADFCNFLASLAESKDSGVCTKILVFSRPGYTAIKSAIAHFPTIRIGTGANDEEIKAYISFKVEEINSDPSPDGREGFEDIKKMMFSNAGRLFLWVHFKARHYERLEV</sequence>
<dbReference type="AlphaFoldDB" id="A0A135V7I0"/>
<name>A0A135V7I0_9PEZI</name>
<gene>
    <name evidence="4" type="ORF">CSAL01_11705</name>
</gene>
<proteinExistence type="predicted"/>
<keyword evidence="5" id="KW-1185">Reference proteome</keyword>
<dbReference type="InterPro" id="IPR056884">
    <property type="entry name" value="NPHP3-like_N"/>
</dbReference>
<evidence type="ECO:0000313" key="4">
    <source>
        <dbReference type="EMBL" id="KXH68636.1"/>
    </source>
</evidence>
<dbReference type="EMBL" id="JFFI01000264">
    <property type="protein sequence ID" value="KXH68636.1"/>
    <property type="molecule type" value="Genomic_DNA"/>
</dbReference>
<protein>
    <recommendedName>
        <fullName evidence="3">Nephrocystin 3-like N-terminal domain-containing protein</fullName>
    </recommendedName>
</protein>
<dbReference type="Proteomes" id="UP000070121">
    <property type="component" value="Unassembled WGS sequence"/>
</dbReference>
<dbReference type="PANTHER" id="PTHR10039:SF16">
    <property type="entry name" value="GPI INOSITOL-DEACYLASE"/>
    <property type="match status" value="1"/>
</dbReference>
<dbReference type="Pfam" id="PF24883">
    <property type="entry name" value="NPHP3_N"/>
    <property type="match status" value="1"/>
</dbReference>